<dbReference type="Proteomes" id="UP000244928">
    <property type="component" value="Chromosome"/>
</dbReference>
<dbReference type="KEGG" id="dlu:A6035_10615"/>
<organism evidence="2 3">
    <name type="scientific">Dietzia lutea</name>
    <dbReference type="NCBI Taxonomy" id="546160"/>
    <lineage>
        <taxon>Bacteria</taxon>
        <taxon>Bacillati</taxon>
        <taxon>Actinomycetota</taxon>
        <taxon>Actinomycetes</taxon>
        <taxon>Mycobacteriales</taxon>
        <taxon>Dietziaceae</taxon>
        <taxon>Dietzia</taxon>
    </lineage>
</organism>
<dbReference type="AlphaFoldDB" id="A0A2S1RCB7"/>
<evidence type="ECO:0000313" key="2">
    <source>
        <dbReference type="EMBL" id="AWH93917.1"/>
    </source>
</evidence>
<dbReference type="InterPro" id="IPR016181">
    <property type="entry name" value="Acyl_CoA_acyltransferase"/>
</dbReference>
<dbReference type="PANTHER" id="PTHR42791:SF1">
    <property type="entry name" value="N-ACETYLTRANSFERASE DOMAIN-CONTAINING PROTEIN"/>
    <property type="match status" value="1"/>
</dbReference>
<dbReference type="OrthoDB" id="7057833at2"/>
<accession>A0A2S1RCB7</accession>
<keyword evidence="2" id="KW-0808">Transferase</keyword>
<dbReference type="Gene3D" id="3.40.630.30">
    <property type="match status" value="1"/>
</dbReference>
<dbReference type="Pfam" id="PF00583">
    <property type="entry name" value="Acetyltransf_1"/>
    <property type="match status" value="1"/>
</dbReference>
<gene>
    <name evidence="2" type="ORF">A6035_10615</name>
</gene>
<protein>
    <submittedName>
        <fullName evidence="2">GNAT family acetyltransferase</fullName>
    </submittedName>
</protein>
<dbReference type="InterPro" id="IPR052523">
    <property type="entry name" value="Trichothecene_AcTrans"/>
</dbReference>
<dbReference type="PANTHER" id="PTHR42791">
    <property type="entry name" value="GNAT FAMILY ACETYLTRANSFERASE"/>
    <property type="match status" value="1"/>
</dbReference>
<dbReference type="EMBL" id="CP015449">
    <property type="protein sequence ID" value="AWH93917.1"/>
    <property type="molecule type" value="Genomic_DNA"/>
</dbReference>
<evidence type="ECO:0000259" key="1">
    <source>
        <dbReference type="PROSITE" id="PS51186"/>
    </source>
</evidence>
<feature type="domain" description="N-acetyltransferase" evidence="1">
    <location>
        <begin position="2"/>
        <end position="198"/>
    </location>
</feature>
<dbReference type="SUPFAM" id="SSF55729">
    <property type="entry name" value="Acyl-CoA N-acyltransferases (Nat)"/>
    <property type="match status" value="1"/>
</dbReference>
<reference evidence="2 3" key="1">
    <citation type="submission" date="2016-04" db="EMBL/GenBank/DDBJ databases">
        <title>Complete genome sequence of Dietzia lutea YIM 80766T, a strain isolated from desert soil in Egypt.</title>
        <authorList>
            <person name="Zhao J."/>
            <person name="Hu B."/>
            <person name="Geng S."/>
            <person name="Nie Y."/>
            <person name="Tang Y."/>
        </authorList>
    </citation>
    <scope>NUCLEOTIDE SEQUENCE [LARGE SCALE GENOMIC DNA]</scope>
    <source>
        <strain evidence="2 3">YIM 80766</strain>
    </source>
</reference>
<dbReference type="CDD" id="cd04301">
    <property type="entry name" value="NAT_SF"/>
    <property type="match status" value="1"/>
</dbReference>
<proteinExistence type="predicted"/>
<dbReference type="PROSITE" id="PS51186">
    <property type="entry name" value="GNAT"/>
    <property type="match status" value="1"/>
</dbReference>
<dbReference type="InterPro" id="IPR000182">
    <property type="entry name" value="GNAT_dom"/>
</dbReference>
<evidence type="ECO:0000313" key="3">
    <source>
        <dbReference type="Proteomes" id="UP000244928"/>
    </source>
</evidence>
<dbReference type="GO" id="GO:0016747">
    <property type="term" value="F:acyltransferase activity, transferring groups other than amino-acyl groups"/>
    <property type="evidence" value="ECO:0007669"/>
    <property type="project" value="InterPro"/>
</dbReference>
<keyword evidence="3" id="KW-1185">Reference proteome</keyword>
<name>A0A2S1RCB7_9ACTN</name>
<sequence>MVTVRTATRADAPAVARILSEAFLDDPAWSITLPEDDTRLAKLAAYYRRRVRRRPGWVDVAVDDGEVVGALLWEPPADSGALATVRRAIAGGTRWVLGRLPIGRGARHTLQIEAYRPTAPHWYLRDIGAGPEARGKGVGTALLEHRLTIVDRSPTQLAFLESTTPGSRRLYERFGFEAIGSVATLGNQSSTAMLRRPGSSAD</sequence>